<organism evidence="1 2">
    <name type="scientific">Caerostris extrusa</name>
    <name type="common">Bark spider</name>
    <name type="synonym">Caerostris bankana</name>
    <dbReference type="NCBI Taxonomy" id="172846"/>
    <lineage>
        <taxon>Eukaryota</taxon>
        <taxon>Metazoa</taxon>
        <taxon>Ecdysozoa</taxon>
        <taxon>Arthropoda</taxon>
        <taxon>Chelicerata</taxon>
        <taxon>Arachnida</taxon>
        <taxon>Araneae</taxon>
        <taxon>Araneomorphae</taxon>
        <taxon>Entelegynae</taxon>
        <taxon>Araneoidea</taxon>
        <taxon>Araneidae</taxon>
        <taxon>Caerostris</taxon>
    </lineage>
</organism>
<dbReference type="AlphaFoldDB" id="A0AAV4QFU5"/>
<protein>
    <submittedName>
        <fullName evidence="1">Uncharacterized protein</fullName>
    </submittedName>
</protein>
<name>A0AAV4QFU5_CAEEX</name>
<proteinExistence type="predicted"/>
<keyword evidence="2" id="KW-1185">Reference proteome</keyword>
<comment type="caution">
    <text evidence="1">The sequence shown here is derived from an EMBL/GenBank/DDBJ whole genome shotgun (WGS) entry which is preliminary data.</text>
</comment>
<evidence type="ECO:0000313" key="1">
    <source>
        <dbReference type="EMBL" id="GIY06228.1"/>
    </source>
</evidence>
<sequence length="129" mass="14015">MIIFSDEEESSATGAKFEIAFRVQSRSEPIATNGPATLGNTTIDYTFAVQTPMNACCANEEKGIERQAKFCFSTKPLFLSRAECINGAMAFRSNEVSVGGAAKLEKVATVLIQAHTQDFILKGAQHYVE</sequence>
<gene>
    <name evidence="1" type="ORF">CEXT_41181</name>
</gene>
<accession>A0AAV4QFU5</accession>
<reference evidence="1 2" key="1">
    <citation type="submission" date="2021-06" db="EMBL/GenBank/DDBJ databases">
        <title>Caerostris extrusa draft genome.</title>
        <authorList>
            <person name="Kono N."/>
            <person name="Arakawa K."/>
        </authorList>
    </citation>
    <scope>NUCLEOTIDE SEQUENCE [LARGE SCALE GENOMIC DNA]</scope>
</reference>
<evidence type="ECO:0000313" key="2">
    <source>
        <dbReference type="Proteomes" id="UP001054945"/>
    </source>
</evidence>
<dbReference type="EMBL" id="BPLR01005937">
    <property type="protein sequence ID" value="GIY06228.1"/>
    <property type="molecule type" value="Genomic_DNA"/>
</dbReference>
<dbReference type="Proteomes" id="UP001054945">
    <property type="component" value="Unassembled WGS sequence"/>
</dbReference>